<dbReference type="EMBL" id="CP009788">
    <property type="protein sequence ID" value="AJE03249.1"/>
    <property type="molecule type" value="Genomic_DNA"/>
</dbReference>
<organism evidence="4 5">
    <name type="scientific">Geobacter pickeringii</name>
    <dbReference type="NCBI Taxonomy" id="345632"/>
    <lineage>
        <taxon>Bacteria</taxon>
        <taxon>Pseudomonadati</taxon>
        <taxon>Thermodesulfobacteriota</taxon>
        <taxon>Desulfuromonadia</taxon>
        <taxon>Geobacterales</taxon>
        <taxon>Geobacteraceae</taxon>
        <taxon>Geobacter</taxon>
    </lineage>
</organism>
<name>A0A0B5BDM6_9BACT</name>
<gene>
    <name evidence="4" type="ORF">GPICK_07690</name>
</gene>
<feature type="domain" description="Glycosyl transferase family 1" evidence="3">
    <location>
        <begin position="193"/>
        <end position="352"/>
    </location>
</feature>
<accession>A0A0B5BDM6</accession>
<dbReference type="PANTHER" id="PTHR12526:SF510">
    <property type="entry name" value="D-INOSITOL 3-PHOSPHATE GLYCOSYLTRANSFERASE"/>
    <property type="match status" value="1"/>
</dbReference>
<evidence type="ECO:0000313" key="5">
    <source>
        <dbReference type="Proteomes" id="UP000057609"/>
    </source>
</evidence>
<protein>
    <recommendedName>
        <fullName evidence="3">Glycosyl transferase family 1 domain-containing protein</fullName>
    </recommendedName>
</protein>
<dbReference type="STRING" id="345632.GPICK_07690"/>
<dbReference type="GO" id="GO:0016757">
    <property type="term" value="F:glycosyltransferase activity"/>
    <property type="evidence" value="ECO:0007669"/>
    <property type="project" value="UniProtKB-KW"/>
</dbReference>
<dbReference type="Gene3D" id="3.40.50.2000">
    <property type="entry name" value="Glycogen Phosphorylase B"/>
    <property type="match status" value="2"/>
</dbReference>
<evidence type="ECO:0000256" key="1">
    <source>
        <dbReference type="ARBA" id="ARBA00022676"/>
    </source>
</evidence>
<keyword evidence="2" id="KW-0808">Transferase</keyword>
<sequence>MAGSGTKFTERPRILCMVHLPPPVNGVTVMGEQVVHSARIRDRFRLSVLPLRSSASIADIGRLRPGKALRIATQALGLAWRCLLQRPALVYFTLTPNGKAFYRDLLYVGIMRLLGVRRLYHLHGKGISKSLNGPVSRVLYRLAFARSEVILLSPLLYDDASVVLKRSQCHFLANGIADPWSGNGKPSVPGNGVPRILFFSNLVVSKGLFVLLEALALLKENGVPFRASFAGAWESPAVEAEFNRIAAERGLDRLIEMCGPRYGDDKRHTFAAADIMAFPTHNDAYPVVVLEAMSHGLPVVSTYEGAIPDMIQDGVTGFLVPTQNPHLVADRLALLLNDADLRDRMGRAGRQRYLEGFTSTVFEANLTAIFEACCR</sequence>
<evidence type="ECO:0000259" key="3">
    <source>
        <dbReference type="Pfam" id="PF00534"/>
    </source>
</evidence>
<proteinExistence type="predicted"/>
<dbReference type="Proteomes" id="UP000057609">
    <property type="component" value="Chromosome"/>
</dbReference>
<evidence type="ECO:0000313" key="4">
    <source>
        <dbReference type="EMBL" id="AJE03249.1"/>
    </source>
</evidence>
<dbReference type="InterPro" id="IPR001296">
    <property type="entry name" value="Glyco_trans_1"/>
</dbReference>
<dbReference type="OrthoDB" id="5490278at2"/>
<keyword evidence="1" id="KW-0328">Glycosyltransferase</keyword>
<reference evidence="4 5" key="1">
    <citation type="journal article" date="2015" name="Genome Announc.">
        <title>Complete Genome of Geobacter pickeringii G13T, a Metal-Reducing Isolate from Sedimentary Kaolin Deposits.</title>
        <authorList>
            <person name="Badalamenti J.P."/>
            <person name="Bond D.R."/>
        </authorList>
    </citation>
    <scope>NUCLEOTIDE SEQUENCE [LARGE SCALE GENOMIC DNA]</scope>
    <source>
        <strain evidence="4 5">G13</strain>
    </source>
</reference>
<dbReference type="SUPFAM" id="SSF53756">
    <property type="entry name" value="UDP-Glycosyltransferase/glycogen phosphorylase"/>
    <property type="match status" value="1"/>
</dbReference>
<dbReference type="Pfam" id="PF00534">
    <property type="entry name" value="Glycos_transf_1"/>
    <property type="match status" value="1"/>
</dbReference>
<evidence type="ECO:0000256" key="2">
    <source>
        <dbReference type="ARBA" id="ARBA00022679"/>
    </source>
</evidence>
<dbReference type="PANTHER" id="PTHR12526">
    <property type="entry name" value="GLYCOSYLTRANSFERASE"/>
    <property type="match status" value="1"/>
</dbReference>
<dbReference type="HOGENOM" id="CLU_009583_14_0_7"/>
<keyword evidence="5" id="KW-1185">Reference proteome</keyword>
<dbReference type="KEGG" id="gpi:GPICK_07690"/>
<dbReference type="AlphaFoldDB" id="A0A0B5BDM6"/>